<feature type="domain" description="PCI" evidence="2">
    <location>
        <begin position="251"/>
        <end position="419"/>
    </location>
</feature>
<proteinExistence type="predicted"/>
<dbReference type="PANTHER" id="PTHR10678">
    <property type="entry name" value="26S PROTEASOME NON-ATPASE REGULATORY SUBUNIT 11/COP9 SIGNALOSOME COMPLEX SUBUNIT 2"/>
    <property type="match status" value="1"/>
</dbReference>
<dbReference type="EMBL" id="JAQQWL010000008">
    <property type="protein sequence ID" value="KAK8061312.1"/>
    <property type="molecule type" value="Genomic_DNA"/>
</dbReference>
<dbReference type="InterPro" id="IPR000717">
    <property type="entry name" value="PCI_dom"/>
</dbReference>
<dbReference type="Gene3D" id="1.25.40.570">
    <property type="match status" value="1"/>
</dbReference>
<organism evidence="3 4">
    <name type="scientific">Apiospora phragmitis</name>
    <dbReference type="NCBI Taxonomy" id="2905665"/>
    <lineage>
        <taxon>Eukaryota</taxon>
        <taxon>Fungi</taxon>
        <taxon>Dikarya</taxon>
        <taxon>Ascomycota</taxon>
        <taxon>Pezizomycotina</taxon>
        <taxon>Sordariomycetes</taxon>
        <taxon>Xylariomycetidae</taxon>
        <taxon>Amphisphaeriales</taxon>
        <taxon>Apiosporaceae</taxon>
        <taxon>Apiospora</taxon>
    </lineage>
</organism>
<feature type="region of interest" description="Disordered" evidence="1">
    <location>
        <begin position="1"/>
        <end position="31"/>
    </location>
</feature>
<keyword evidence="4" id="KW-1185">Reference proteome</keyword>
<dbReference type="PROSITE" id="PS50250">
    <property type="entry name" value="PCI"/>
    <property type="match status" value="1"/>
</dbReference>
<dbReference type="SMART" id="SM00088">
    <property type="entry name" value="PINT"/>
    <property type="match status" value="1"/>
</dbReference>
<dbReference type="Proteomes" id="UP001480595">
    <property type="component" value="Unassembled WGS sequence"/>
</dbReference>
<evidence type="ECO:0000256" key="1">
    <source>
        <dbReference type="SAM" id="MobiDB-lite"/>
    </source>
</evidence>
<evidence type="ECO:0000259" key="2">
    <source>
        <dbReference type="PROSITE" id="PS50250"/>
    </source>
</evidence>
<dbReference type="Pfam" id="PF01399">
    <property type="entry name" value="PCI"/>
    <property type="match status" value="1"/>
</dbReference>
<reference evidence="3 4" key="1">
    <citation type="submission" date="2023-01" db="EMBL/GenBank/DDBJ databases">
        <title>Analysis of 21 Apiospora genomes using comparative genomics revels a genus with tremendous synthesis potential of carbohydrate active enzymes and secondary metabolites.</title>
        <authorList>
            <person name="Sorensen T."/>
        </authorList>
    </citation>
    <scope>NUCLEOTIDE SEQUENCE [LARGE SCALE GENOMIC DNA]</scope>
    <source>
        <strain evidence="3 4">CBS 135458</strain>
    </source>
</reference>
<dbReference type="SUPFAM" id="SSF46785">
    <property type="entry name" value="Winged helix' DNA-binding domain"/>
    <property type="match status" value="1"/>
</dbReference>
<dbReference type="SMART" id="SM00753">
    <property type="entry name" value="PAM"/>
    <property type="match status" value="1"/>
</dbReference>
<name>A0ABR1URL1_9PEZI</name>
<dbReference type="GeneID" id="92092150"/>
<evidence type="ECO:0000313" key="4">
    <source>
        <dbReference type="Proteomes" id="UP001480595"/>
    </source>
</evidence>
<protein>
    <submittedName>
        <fullName evidence="3">COP9 signalosome complex subunit 2</fullName>
    </submittedName>
</protein>
<dbReference type="InterPro" id="IPR036390">
    <property type="entry name" value="WH_DNA-bd_sf"/>
</dbReference>
<sequence>MSDDDFMQESDDEQYDFEYEDDDDDQDSGDVDIENKYYNAKQMKGTEPEAAIEEFLAIPSLEQEKGDWGFKGLKQAIKLEFRLGLYDKAVAHYTELLTYVKSVTRNYSEKSLTNMLDFVEKESENTDAQRCLEKFYSLTLDCFQSTNNERLWLKTNIKLAKLLLDRKDYLAVTKKLRELQRACQKEDGSDDPSKGTYSLEIYALEIQMYSETRNNKQLKVLYQKALKVRSAVPHPKIMGIIRECGGKMHMSEENWKDAQSDFFESFRNYDEAGDLHRIQVLKYLLLTTMLMKSDINPFDSQEIKPYRNDARIAAMTNLVDAYQRDDMHQYAKVLRENQDILADPFIAENIDEVTRNMRTKAVVKLIAPYTRMKIAWVARQLNISDAEVQDILGFLIVDGKIRGKIDQQAGTLEIESNADAERVKALDAWSTALSSLYTTIFSEDGLKSTDHSLPDDGLAGGAMYSVDGGRSRGLGGPGGRKHKGKGFYNMMA</sequence>
<comment type="caution">
    <text evidence="3">The sequence shown here is derived from an EMBL/GenBank/DDBJ whole genome shotgun (WGS) entry which is preliminary data.</text>
</comment>
<evidence type="ECO:0000313" key="3">
    <source>
        <dbReference type="EMBL" id="KAK8061312.1"/>
    </source>
</evidence>
<accession>A0ABR1URL1</accession>
<dbReference type="RefSeq" id="XP_066714574.1">
    <property type="nucleotide sequence ID" value="XM_066859087.1"/>
</dbReference>
<dbReference type="InterPro" id="IPR050871">
    <property type="entry name" value="26S_Proteasome/COP9_Components"/>
</dbReference>
<gene>
    <name evidence="3" type="ORF">PG994_007678</name>
</gene>